<dbReference type="Pfam" id="PF26355">
    <property type="entry name" value="HTH_VMAP-M9"/>
    <property type="match status" value="1"/>
</dbReference>
<dbReference type="InterPro" id="IPR058651">
    <property type="entry name" value="HTH_VMAP-M9"/>
</dbReference>
<reference evidence="3" key="1">
    <citation type="submission" date="2024-07" db="EMBL/GenBank/DDBJ databases">
        <authorList>
            <person name="Kim Y.J."/>
            <person name="Jeong J.Y."/>
        </authorList>
    </citation>
    <scope>NUCLEOTIDE SEQUENCE</scope>
    <source>
        <strain evidence="3">GIHE-MW2</strain>
    </source>
</reference>
<dbReference type="SUPFAM" id="SSF52540">
    <property type="entry name" value="P-loop containing nucleoside triphosphate hydrolases"/>
    <property type="match status" value="1"/>
</dbReference>
<proteinExistence type="predicted"/>
<dbReference type="Pfam" id="PF00931">
    <property type="entry name" value="NB-ARC"/>
    <property type="match status" value="1"/>
</dbReference>
<dbReference type="AlphaFoldDB" id="A0AAU8JKK1"/>
<evidence type="ECO:0000313" key="3">
    <source>
        <dbReference type="EMBL" id="XCM38780.1"/>
    </source>
</evidence>
<accession>A0AAU8JKK1</accession>
<feature type="domain" description="vWA-MoxR associated protein N-terminal HTH" evidence="2">
    <location>
        <begin position="1"/>
        <end position="84"/>
    </location>
</feature>
<dbReference type="EMBL" id="CP159837">
    <property type="protein sequence ID" value="XCM38780.1"/>
    <property type="molecule type" value="Genomic_DNA"/>
</dbReference>
<gene>
    <name evidence="3" type="ORF">ABWT76_001653</name>
</gene>
<protein>
    <submittedName>
        <fullName evidence="3">NB-ARC domain-containing protein</fullName>
    </submittedName>
</protein>
<dbReference type="GO" id="GO:0043531">
    <property type="term" value="F:ADP binding"/>
    <property type="evidence" value="ECO:0007669"/>
    <property type="project" value="InterPro"/>
</dbReference>
<organism evidence="3">
    <name type="scientific">Planktothricoides raciborskii GIHE-MW2</name>
    <dbReference type="NCBI Taxonomy" id="2792601"/>
    <lineage>
        <taxon>Bacteria</taxon>
        <taxon>Bacillati</taxon>
        <taxon>Cyanobacteriota</taxon>
        <taxon>Cyanophyceae</taxon>
        <taxon>Oscillatoriophycideae</taxon>
        <taxon>Oscillatoriales</taxon>
        <taxon>Oscillatoriaceae</taxon>
        <taxon>Planktothricoides</taxon>
    </lineage>
</organism>
<evidence type="ECO:0000259" key="1">
    <source>
        <dbReference type="Pfam" id="PF00931"/>
    </source>
</evidence>
<dbReference type="InterPro" id="IPR002182">
    <property type="entry name" value="NB-ARC"/>
</dbReference>
<dbReference type="Gene3D" id="3.40.50.300">
    <property type="entry name" value="P-loop containing nucleotide triphosphate hydrolases"/>
    <property type="match status" value="1"/>
</dbReference>
<sequence length="492" mass="56877">MDIEEVLEFADHLIFAMTGKHLDSLQQAILRGAWDNHKYREIAEAHHRSEVYVKEVGFKLWQALSDILGEAVNKGNFRSALERRWRFSFVLQFGKAFAQRNEVANDWESLEISQPSDRDLLHELETQLNISSLSLLPSPENIPCQDLSEAPEIFACYGRQDELSLLENWIVKERSRLVELLGISGIGKTTLAVKLIEQIKDKFDYVIWRSLRSAPTLELLQQSIRQFCSNYPTYSLLGNPRISVTESHRKESISELLEFFRKFRCLVILDDVEMLFDRGKFAGYYRTGYEDYGCLFKQVAELSHSSCLLLISSEPPKEIADVESTNQYCHSLQLNGLSIAPARELLSQQGLIPDRHWDKLIHQYQGNPLWLKIVATMITDLFGGNVEELFDYDPLFLPEDLQFRLQQQCDRLSELEQQVISALAAESESLSLAKLRDILPISPANLPDAMQSLIRRSLITKETAQKITRFTLQPVMRQYFNRKYNKIYQFIE</sequence>
<feature type="domain" description="NB-ARC" evidence="1">
    <location>
        <begin position="162"/>
        <end position="272"/>
    </location>
</feature>
<evidence type="ECO:0000259" key="2">
    <source>
        <dbReference type="Pfam" id="PF26355"/>
    </source>
</evidence>
<dbReference type="PRINTS" id="PR00364">
    <property type="entry name" value="DISEASERSIST"/>
</dbReference>
<dbReference type="RefSeq" id="WP_354635928.1">
    <property type="nucleotide sequence ID" value="NZ_CP159837.1"/>
</dbReference>
<name>A0AAU8JKK1_9CYAN</name>
<dbReference type="InterPro" id="IPR027417">
    <property type="entry name" value="P-loop_NTPase"/>
</dbReference>